<protein>
    <recommendedName>
        <fullName evidence="3">Bacterial toxin RNase RnlA/LsoA DBD domain-containing protein</fullName>
    </recommendedName>
</protein>
<proteinExistence type="predicted"/>
<dbReference type="AlphaFoldDB" id="A0A2M7QJ57"/>
<evidence type="ECO:0008006" key="3">
    <source>
        <dbReference type="Google" id="ProtNLM"/>
    </source>
</evidence>
<organism evidence="1 2">
    <name type="scientific">Candidatus Roizmanbacteria bacterium CG_4_10_14_0_8_um_filter_33_9</name>
    <dbReference type="NCBI Taxonomy" id="1974826"/>
    <lineage>
        <taxon>Bacteria</taxon>
        <taxon>Candidatus Roizmaniibacteriota</taxon>
    </lineage>
</organism>
<dbReference type="EMBL" id="PFLI01000048">
    <property type="protein sequence ID" value="PIY72377.1"/>
    <property type="molecule type" value="Genomic_DNA"/>
</dbReference>
<sequence length="176" mass="21025">MYDAVKQNKQFWNYLSQTQRDLILEGRYLMYEVIKNHAYQFKDYSFLVFPFAKAYEGFLKQLFKDVKFISHLDYISDHYRLGKMLSPNLVGKLRDRSLYLQIKNTTSKDLADRIWAGWKLGRNQIFHYFSHNTKAVTFAYAEVIIEELFKIMEDSYVKLLSMHICKKLEGYNQVVG</sequence>
<accession>A0A2M7QJ57</accession>
<evidence type="ECO:0000313" key="1">
    <source>
        <dbReference type="EMBL" id="PIY72377.1"/>
    </source>
</evidence>
<evidence type="ECO:0000313" key="2">
    <source>
        <dbReference type="Proteomes" id="UP000229401"/>
    </source>
</evidence>
<reference evidence="2" key="1">
    <citation type="submission" date="2017-09" db="EMBL/GenBank/DDBJ databases">
        <title>Depth-based differentiation of microbial function through sediment-hosted aquifers and enrichment of novel symbionts in the deep terrestrial subsurface.</title>
        <authorList>
            <person name="Probst A.J."/>
            <person name="Ladd B."/>
            <person name="Jarett J.K."/>
            <person name="Geller-Mcgrath D.E."/>
            <person name="Sieber C.M.K."/>
            <person name="Emerson J.B."/>
            <person name="Anantharaman K."/>
            <person name="Thomas B.C."/>
            <person name="Malmstrom R."/>
            <person name="Stieglmeier M."/>
            <person name="Klingl A."/>
            <person name="Woyke T."/>
            <person name="Ryan C.M."/>
            <person name="Banfield J.F."/>
        </authorList>
    </citation>
    <scope>NUCLEOTIDE SEQUENCE [LARGE SCALE GENOMIC DNA]</scope>
</reference>
<dbReference type="Proteomes" id="UP000229401">
    <property type="component" value="Unassembled WGS sequence"/>
</dbReference>
<name>A0A2M7QJ57_9BACT</name>
<comment type="caution">
    <text evidence="1">The sequence shown here is derived from an EMBL/GenBank/DDBJ whole genome shotgun (WGS) entry which is preliminary data.</text>
</comment>
<gene>
    <name evidence="1" type="ORF">COY87_01285</name>
</gene>